<name>A0ABM5KMX6_DIAVI</name>
<dbReference type="InterPro" id="IPR036397">
    <property type="entry name" value="RNaseH_sf"/>
</dbReference>
<dbReference type="Gene3D" id="1.10.10.60">
    <property type="entry name" value="Homeodomain-like"/>
    <property type="match status" value="1"/>
</dbReference>
<proteinExistence type="predicted"/>
<sequence length="373" mass="44265">MHLTKKAIELKCHQLLTFNKQSRIFCFVLCKMSYNIDIRRGVYNMVGRMSKRDIVNIYRDQNISKSTIYRTIRECEEGIPCVNLRKSGRPRILNHIREARLIEARKNKIGVSQRKLARRFHVGKTTVYRTLSSNNIIYRKRRKAPKYTEDQLERIPRCCRALRRVHFVNKLIVMDDEKYFTLSNSEMKGNDGFYTNYYENVPDEIKFKSKKKFEDKILLWCAISEAGFISQPYIGVVRGEALNANIYIQRCLSKLLQFVNTHHANDQIVFWPDLASCHYARITRDWYETNNITFVPKADNPPNLPQARPVEEFWAILSRKVYNNGWEAQNQEQLRRRIYTKIREIDAEVVQRMMQRVRGIIRQIENNGPFSVI</sequence>
<dbReference type="EnsemblMetazoa" id="XM_050655566.1">
    <property type="protein sequence ID" value="XP_050511523.1"/>
    <property type="gene ID" value="LOC126887760"/>
</dbReference>
<dbReference type="GeneID" id="126887760"/>
<evidence type="ECO:0000313" key="2">
    <source>
        <dbReference type="Proteomes" id="UP001652700"/>
    </source>
</evidence>
<evidence type="ECO:0000313" key="1">
    <source>
        <dbReference type="EnsemblMetazoa" id="XP_050511523.1"/>
    </source>
</evidence>
<dbReference type="Proteomes" id="UP001652700">
    <property type="component" value="Unplaced"/>
</dbReference>
<dbReference type="RefSeq" id="XP_050511523.1">
    <property type="nucleotide sequence ID" value="XM_050655566.1"/>
</dbReference>
<keyword evidence="2" id="KW-1185">Reference proteome</keyword>
<dbReference type="Gene3D" id="3.30.420.10">
    <property type="entry name" value="Ribonuclease H-like superfamily/Ribonuclease H"/>
    <property type="match status" value="1"/>
</dbReference>
<protein>
    <submittedName>
        <fullName evidence="1">Uncharacterized protein</fullName>
    </submittedName>
</protein>
<accession>A0ABM5KMX6</accession>
<organism evidence="1 2">
    <name type="scientific">Diabrotica virgifera virgifera</name>
    <name type="common">western corn rootworm</name>
    <dbReference type="NCBI Taxonomy" id="50390"/>
    <lineage>
        <taxon>Eukaryota</taxon>
        <taxon>Metazoa</taxon>
        <taxon>Ecdysozoa</taxon>
        <taxon>Arthropoda</taxon>
        <taxon>Hexapoda</taxon>
        <taxon>Insecta</taxon>
        <taxon>Pterygota</taxon>
        <taxon>Neoptera</taxon>
        <taxon>Endopterygota</taxon>
        <taxon>Coleoptera</taxon>
        <taxon>Polyphaga</taxon>
        <taxon>Cucujiformia</taxon>
        <taxon>Chrysomeloidea</taxon>
        <taxon>Chrysomelidae</taxon>
        <taxon>Galerucinae</taxon>
        <taxon>Diabroticina</taxon>
        <taxon>Diabroticites</taxon>
        <taxon>Diabrotica</taxon>
    </lineage>
</organism>
<reference evidence="1" key="1">
    <citation type="submission" date="2025-05" db="UniProtKB">
        <authorList>
            <consortium name="EnsemblMetazoa"/>
        </authorList>
    </citation>
    <scope>IDENTIFICATION</scope>
</reference>